<dbReference type="CDD" id="cd06257">
    <property type="entry name" value="DnaJ"/>
    <property type="match status" value="1"/>
</dbReference>
<keyword evidence="4" id="KW-1185">Reference proteome</keyword>
<dbReference type="InterPro" id="IPR051100">
    <property type="entry name" value="DnaJ_subfamily_B/C"/>
</dbReference>
<organism evidence="3 4">
    <name type="scientific">Trametes coccinea (strain BRFM310)</name>
    <name type="common">Pycnoporus coccineus</name>
    <dbReference type="NCBI Taxonomy" id="1353009"/>
    <lineage>
        <taxon>Eukaryota</taxon>
        <taxon>Fungi</taxon>
        <taxon>Dikarya</taxon>
        <taxon>Basidiomycota</taxon>
        <taxon>Agaricomycotina</taxon>
        <taxon>Agaricomycetes</taxon>
        <taxon>Polyporales</taxon>
        <taxon>Polyporaceae</taxon>
        <taxon>Trametes</taxon>
    </lineage>
</organism>
<dbReference type="PANTHER" id="PTHR43908">
    <property type="entry name" value="AT29763P-RELATED"/>
    <property type="match status" value="1"/>
</dbReference>
<dbReference type="STRING" id="1353009.A0A1Y2II67"/>
<evidence type="ECO:0000256" key="1">
    <source>
        <dbReference type="SAM" id="MobiDB-lite"/>
    </source>
</evidence>
<dbReference type="Proteomes" id="UP000193067">
    <property type="component" value="Unassembled WGS sequence"/>
</dbReference>
<reference evidence="3 4" key="1">
    <citation type="journal article" date="2015" name="Biotechnol. Biofuels">
        <title>Enhanced degradation of softwood versus hardwood by the white-rot fungus Pycnoporus coccineus.</title>
        <authorList>
            <person name="Couturier M."/>
            <person name="Navarro D."/>
            <person name="Chevret D."/>
            <person name="Henrissat B."/>
            <person name="Piumi F."/>
            <person name="Ruiz-Duenas F.J."/>
            <person name="Martinez A.T."/>
            <person name="Grigoriev I.V."/>
            <person name="Riley R."/>
            <person name="Lipzen A."/>
            <person name="Berrin J.G."/>
            <person name="Master E.R."/>
            <person name="Rosso M.N."/>
        </authorList>
    </citation>
    <scope>NUCLEOTIDE SEQUENCE [LARGE SCALE GENOMIC DNA]</scope>
    <source>
        <strain evidence="3 4">BRFM310</strain>
    </source>
</reference>
<name>A0A1Y2II67_TRAC3</name>
<feature type="region of interest" description="Disordered" evidence="1">
    <location>
        <begin position="23"/>
        <end position="88"/>
    </location>
</feature>
<dbReference type="Gene3D" id="1.10.287.110">
    <property type="entry name" value="DnaJ domain"/>
    <property type="match status" value="1"/>
</dbReference>
<feature type="domain" description="J" evidence="2">
    <location>
        <begin position="100"/>
        <end position="167"/>
    </location>
</feature>
<proteinExistence type="predicted"/>
<dbReference type="GO" id="GO:0005789">
    <property type="term" value="C:endoplasmic reticulum membrane"/>
    <property type="evidence" value="ECO:0007669"/>
    <property type="project" value="TreeGrafter"/>
</dbReference>
<evidence type="ECO:0000313" key="3">
    <source>
        <dbReference type="EMBL" id="OSC99950.1"/>
    </source>
</evidence>
<evidence type="ECO:0000313" key="4">
    <source>
        <dbReference type="Proteomes" id="UP000193067"/>
    </source>
</evidence>
<sequence length="353" mass="39161">MFSYVLSSASSYFHLPIDEDEQSLADSVEDNAPPYTKHLPWISPPDSTDSDDSDAPSPSSSSSPSPSGSSTPTHPPSRAGPDPPPKRSKAVINEILAQNDCYAVLGISRSSRIDKSALRRAYLARSKACHPDKFPDNPEATRAFQKVSVAYDILSKPSSKRMYDSRSQHAPFDFFASRSFPQAEETFRSVVIGVFNDLLDGDLEMVRTLLCAVNNMNPSLQLGEEGINSVLMTLQAIRARALTCRTCILALHHELTRLLEVQRTFRQLSYFDLRRRSHLSIQIARLTVGLPVALEDALRRERQDEYGGGGGMSGEELQDGGESTALLNRRVYGLLRTIVSVLERMERLVEKTM</sequence>
<dbReference type="GO" id="GO:0071218">
    <property type="term" value="P:cellular response to misfolded protein"/>
    <property type="evidence" value="ECO:0007669"/>
    <property type="project" value="TreeGrafter"/>
</dbReference>
<dbReference type="PROSITE" id="PS50076">
    <property type="entry name" value="DNAJ_2"/>
    <property type="match status" value="1"/>
</dbReference>
<protein>
    <submittedName>
        <fullName evidence="3">DnaJ-domain-containing protein</fullName>
    </submittedName>
</protein>
<dbReference type="GO" id="GO:0030544">
    <property type="term" value="F:Hsp70 protein binding"/>
    <property type="evidence" value="ECO:0007669"/>
    <property type="project" value="TreeGrafter"/>
</dbReference>
<dbReference type="PANTHER" id="PTHR43908:SF3">
    <property type="entry name" value="AT29763P-RELATED"/>
    <property type="match status" value="1"/>
</dbReference>
<evidence type="ECO:0000259" key="2">
    <source>
        <dbReference type="PROSITE" id="PS50076"/>
    </source>
</evidence>
<dbReference type="OrthoDB" id="259708at2759"/>
<dbReference type="EMBL" id="KZ084123">
    <property type="protein sequence ID" value="OSC99950.1"/>
    <property type="molecule type" value="Genomic_DNA"/>
</dbReference>
<dbReference type="InterPro" id="IPR001623">
    <property type="entry name" value="DnaJ_domain"/>
</dbReference>
<dbReference type="SMART" id="SM00271">
    <property type="entry name" value="DnaJ"/>
    <property type="match status" value="1"/>
</dbReference>
<feature type="compositionally biased region" description="Low complexity" evidence="1">
    <location>
        <begin position="55"/>
        <end position="72"/>
    </location>
</feature>
<dbReference type="SUPFAM" id="SSF46565">
    <property type="entry name" value="Chaperone J-domain"/>
    <property type="match status" value="1"/>
</dbReference>
<dbReference type="InterPro" id="IPR036869">
    <property type="entry name" value="J_dom_sf"/>
</dbReference>
<gene>
    <name evidence="3" type="ORF">PYCCODRAFT_1469876</name>
</gene>
<dbReference type="AlphaFoldDB" id="A0A1Y2II67"/>
<accession>A0A1Y2II67</accession>
<dbReference type="Pfam" id="PF00226">
    <property type="entry name" value="DnaJ"/>
    <property type="match status" value="1"/>
</dbReference>